<dbReference type="GO" id="GO:0017004">
    <property type="term" value="P:cytochrome complex assembly"/>
    <property type="evidence" value="ECO:0007669"/>
    <property type="project" value="UniProtKB-KW"/>
</dbReference>
<comment type="similarity">
    <text evidence="3 12">Belongs to the CcmD/CycX/HelD family.</text>
</comment>
<keyword evidence="11 12" id="KW-0472">Membrane</keyword>
<evidence type="ECO:0000256" key="4">
    <source>
        <dbReference type="ARBA" id="ARBA00016461"/>
    </source>
</evidence>
<comment type="subcellular location">
    <subcellularLocation>
        <location evidence="2 12">Cell inner membrane</location>
        <topology evidence="2 12">Single-pass membrane protein</topology>
    </subcellularLocation>
</comment>
<name>A0A9E7A4A9_9HYPH</name>
<dbReference type="RefSeq" id="WP_244375138.1">
    <property type="nucleotide sequence ID" value="NZ_CP083239.1"/>
</dbReference>
<keyword evidence="8 12" id="KW-0812">Transmembrane</keyword>
<keyword evidence="9 12" id="KW-0201">Cytochrome c-type biogenesis</keyword>
<evidence type="ECO:0000256" key="2">
    <source>
        <dbReference type="ARBA" id="ARBA00004377"/>
    </source>
</evidence>
<keyword evidence="6 12" id="KW-1003">Cell membrane</keyword>
<evidence type="ECO:0000256" key="3">
    <source>
        <dbReference type="ARBA" id="ARBA00008741"/>
    </source>
</evidence>
<evidence type="ECO:0000256" key="5">
    <source>
        <dbReference type="ARBA" id="ARBA00022448"/>
    </source>
</evidence>
<comment type="function">
    <text evidence="1 12">Required for the export of heme to the periplasm for the biogenesis of c-type cytochromes.</text>
</comment>
<sequence length="56" mass="6166">MFGEHGFFILACYGVSALALGGLALWIVLDGRSVRRRLNEMEARGVRRRSAGRSDA</sequence>
<protein>
    <recommendedName>
        <fullName evidence="4 12">Heme exporter protein D</fullName>
    </recommendedName>
</protein>
<gene>
    <name evidence="13" type="primary">ccmD</name>
    <name evidence="13" type="ORF">K9D25_10790</name>
</gene>
<evidence type="ECO:0000256" key="10">
    <source>
        <dbReference type="ARBA" id="ARBA00022989"/>
    </source>
</evidence>
<evidence type="ECO:0000256" key="6">
    <source>
        <dbReference type="ARBA" id="ARBA00022475"/>
    </source>
</evidence>
<dbReference type="InterPro" id="IPR007078">
    <property type="entry name" value="Haem_export_protD_CcmD"/>
</dbReference>
<evidence type="ECO:0000256" key="12">
    <source>
        <dbReference type="RuleBase" id="RU363101"/>
    </source>
</evidence>
<accession>A0A9E7A4A9</accession>
<evidence type="ECO:0000256" key="8">
    <source>
        <dbReference type="ARBA" id="ARBA00022692"/>
    </source>
</evidence>
<dbReference type="KEGG" id="apol:K9D25_10790"/>
<keyword evidence="7 12" id="KW-0997">Cell inner membrane</keyword>
<dbReference type="NCBIfam" id="TIGR03141">
    <property type="entry name" value="cytochro_ccmD"/>
    <property type="match status" value="1"/>
</dbReference>
<keyword evidence="10 12" id="KW-1133">Transmembrane helix</keyword>
<proteinExistence type="inferred from homology"/>
<dbReference type="GO" id="GO:0005886">
    <property type="term" value="C:plasma membrane"/>
    <property type="evidence" value="ECO:0007669"/>
    <property type="project" value="UniProtKB-SubCell"/>
</dbReference>
<dbReference type="Proteomes" id="UP000831684">
    <property type="component" value="Chromosome"/>
</dbReference>
<dbReference type="EMBL" id="CP083239">
    <property type="protein sequence ID" value="UOK69258.1"/>
    <property type="molecule type" value="Genomic_DNA"/>
</dbReference>
<feature type="transmembrane region" description="Helical" evidence="12">
    <location>
        <begin position="6"/>
        <end position="29"/>
    </location>
</feature>
<evidence type="ECO:0000256" key="9">
    <source>
        <dbReference type="ARBA" id="ARBA00022748"/>
    </source>
</evidence>
<keyword evidence="5 12" id="KW-0813">Transport</keyword>
<evidence type="ECO:0000313" key="13">
    <source>
        <dbReference type="EMBL" id="UOK69258.1"/>
    </source>
</evidence>
<dbReference type="Pfam" id="PF04995">
    <property type="entry name" value="CcmD"/>
    <property type="match status" value="1"/>
</dbReference>
<reference evidence="13" key="1">
    <citation type="submission" date="2021-09" db="EMBL/GenBank/DDBJ databases">
        <title>Network and meta-omics reveal the key degrader and cooperation patterns in an efficient 1,4-dioxane-degrading microbial community.</title>
        <authorList>
            <person name="Dai C."/>
        </authorList>
    </citation>
    <scope>NUCLEOTIDE SEQUENCE</scope>
    <source>
        <strain evidence="13">ZM13</strain>
    </source>
</reference>
<evidence type="ECO:0000313" key="14">
    <source>
        <dbReference type="Proteomes" id="UP000831684"/>
    </source>
</evidence>
<evidence type="ECO:0000256" key="1">
    <source>
        <dbReference type="ARBA" id="ARBA00002442"/>
    </source>
</evidence>
<dbReference type="AlphaFoldDB" id="A0A9E7A4A9"/>
<evidence type="ECO:0000256" key="11">
    <source>
        <dbReference type="ARBA" id="ARBA00023136"/>
    </source>
</evidence>
<evidence type="ECO:0000256" key="7">
    <source>
        <dbReference type="ARBA" id="ARBA00022519"/>
    </source>
</evidence>
<dbReference type="GO" id="GO:0015886">
    <property type="term" value="P:heme transport"/>
    <property type="evidence" value="ECO:0007669"/>
    <property type="project" value="InterPro"/>
</dbReference>
<organism evidence="13 14">
    <name type="scientific">Ancylobacter polymorphus</name>
    <dbReference type="NCBI Taxonomy" id="223390"/>
    <lineage>
        <taxon>Bacteria</taxon>
        <taxon>Pseudomonadati</taxon>
        <taxon>Pseudomonadota</taxon>
        <taxon>Alphaproteobacteria</taxon>
        <taxon>Hyphomicrobiales</taxon>
        <taxon>Xanthobacteraceae</taxon>
        <taxon>Ancylobacter</taxon>
    </lineage>
</organism>